<evidence type="ECO:0000256" key="5">
    <source>
        <dbReference type="ARBA" id="ARBA00022737"/>
    </source>
</evidence>
<dbReference type="Proteomes" id="UP001158576">
    <property type="component" value="Chromosome PAR"/>
</dbReference>
<evidence type="ECO:0000259" key="13">
    <source>
        <dbReference type="PROSITE" id="PS50102"/>
    </source>
</evidence>
<keyword evidence="5" id="KW-0677">Repeat</keyword>
<organism evidence="14 15">
    <name type="scientific">Oikopleura dioica</name>
    <name type="common">Tunicate</name>
    <dbReference type="NCBI Taxonomy" id="34765"/>
    <lineage>
        <taxon>Eukaryota</taxon>
        <taxon>Metazoa</taxon>
        <taxon>Chordata</taxon>
        <taxon>Tunicata</taxon>
        <taxon>Appendicularia</taxon>
        <taxon>Copelata</taxon>
        <taxon>Oikopleuridae</taxon>
        <taxon>Oikopleura</taxon>
    </lineage>
</organism>
<evidence type="ECO:0000256" key="9">
    <source>
        <dbReference type="ARBA" id="ARBA00030821"/>
    </source>
</evidence>
<dbReference type="InterPro" id="IPR035979">
    <property type="entry name" value="RBD_domain_sf"/>
</dbReference>
<feature type="compositionally biased region" description="Basic and acidic residues" evidence="12">
    <location>
        <begin position="41"/>
        <end position="66"/>
    </location>
</feature>
<dbReference type="InterPro" id="IPR001509">
    <property type="entry name" value="Epimerase_deHydtase"/>
</dbReference>
<proteinExistence type="predicted"/>
<dbReference type="PANTHER" id="PTHR23139">
    <property type="entry name" value="RNA-BINDING PROTEIN"/>
    <property type="match status" value="1"/>
</dbReference>
<dbReference type="CDD" id="cd12230">
    <property type="entry name" value="RRM1_U2AF65"/>
    <property type="match status" value="1"/>
</dbReference>
<feature type="region of interest" description="Disordered" evidence="12">
    <location>
        <begin position="1"/>
        <end position="134"/>
    </location>
</feature>
<evidence type="ECO:0000256" key="11">
    <source>
        <dbReference type="PROSITE-ProRule" id="PRU00176"/>
    </source>
</evidence>
<evidence type="ECO:0000256" key="10">
    <source>
        <dbReference type="ARBA" id="ARBA00031827"/>
    </source>
</evidence>
<dbReference type="InterPro" id="IPR003954">
    <property type="entry name" value="RRM_euk-type"/>
</dbReference>
<reference evidence="14 15" key="1">
    <citation type="submission" date="2021-04" db="EMBL/GenBank/DDBJ databases">
        <authorList>
            <person name="Bliznina A."/>
        </authorList>
    </citation>
    <scope>NUCLEOTIDE SEQUENCE [LARGE SCALE GENOMIC DNA]</scope>
</reference>
<dbReference type="InterPro" id="IPR012677">
    <property type="entry name" value="Nucleotide-bd_a/b_plait_sf"/>
</dbReference>
<dbReference type="CDD" id="cd12232">
    <property type="entry name" value="RRM3_U2AF65"/>
    <property type="match status" value="1"/>
</dbReference>
<keyword evidence="6 11" id="KW-0694">RNA-binding</keyword>
<dbReference type="CDD" id="cd05247">
    <property type="entry name" value="UDP_G4E_1_SDR_e"/>
    <property type="match status" value="1"/>
</dbReference>
<feature type="domain" description="RRM" evidence="13">
    <location>
        <begin position="300"/>
        <end position="387"/>
    </location>
</feature>
<dbReference type="NCBIfam" id="TIGR01642">
    <property type="entry name" value="U2AF_lg"/>
    <property type="match status" value="1"/>
</dbReference>
<dbReference type="InterPro" id="IPR005886">
    <property type="entry name" value="UDP_G4E"/>
</dbReference>
<evidence type="ECO:0000256" key="12">
    <source>
        <dbReference type="SAM" id="MobiDB-lite"/>
    </source>
</evidence>
<evidence type="ECO:0000256" key="8">
    <source>
        <dbReference type="ARBA" id="ARBA00023242"/>
    </source>
</evidence>
<feature type="domain" description="RRM" evidence="13">
    <location>
        <begin position="420"/>
        <end position="510"/>
    </location>
</feature>
<dbReference type="Gene3D" id="3.40.50.720">
    <property type="entry name" value="NAD(P)-binding Rossmann-like Domain"/>
    <property type="match status" value="1"/>
</dbReference>
<dbReference type="NCBIfam" id="NF007956">
    <property type="entry name" value="PRK10675.1"/>
    <property type="match status" value="1"/>
</dbReference>
<name>A0ABN7RTK9_OIKDI</name>
<dbReference type="InterPro" id="IPR036291">
    <property type="entry name" value="NAD(P)-bd_dom_sf"/>
</dbReference>
<evidence type="ECO:0000256" key="2">
    <source>
        <dbReference type="ARBA" id="ARBA00004123"/>
    </source>
</evidence>
<dbReference type="CDD" id="cd12231">
    <property type="entry name" value="RRM2_U2AF65"/>
    <property type="match status" value="1"/>
</dbReference>
<dbReference type="SMART" id="SM00361">
    <property type="entry name" value="RRM_1"/>
    <property type="match status" value="1"/>
</dbReference>
<comment type="subcellular location">
    <subcellularLocation>
        <location evidence="2">Nucleus</location>
    </subcellularLocation>
</comment>
<keyword evidence="8" id="KW-0539">Nucleus</keyword>
<feature type="compositionally biased region" description="Low complexity" evidence="12">
    <location>
        <begin position="24"/>
        <end position="34"/>
    </location>
</feature>
<dbReference type="EMBL" id="OU015568">
    <property type="protein sequence ID" value="CAG5083205.1"/>
    <property type="molecule type" value="Genomic_DNA"/>
</dbReference>
<dbReference type="NCBIfam" id="TIGR01179">
    <property type="entry name" value="galE"/>
    <property type="match status" value="1"/>
</dbReference>
<dbReference type="Gene3D" id="3.90.25.10">
    <property type="entry name" value="UDP-galactose 4-epimerase, domain 1"/>
    <property type="match status" value="1"/>
</dbReference>
<evidence type="ECO:0000256" key="4">
    <source>
        <dbReference type="ARBA" id="ARBA00022664"/>
    </source>
</evidence>
<keyword evidence="15" id="KW-1185">Reference proteome</keyword>
<comment type="catalytic activity">
    <reaction evidence="1">
        <text>UDP-N-acetyl-alpha-D-glucosamine = UDP-N-acetyl-alpha-D-galactosamine</text>
        <dbReference type="Rhea" id="RHEA:20517"/>
        <dbReference type="ChEBI" id="CHEBI:57705"/>
        <dbReference type="ChEBI" id="CHEBI:67138"/>
        <dbReference type="EC" id="5.1.3.7"/>
    </reaction>
</comment>
<dbReference type="Gene3D" id="3.30.70.330">
    <property type="match status" value="3"/>
</dbReference>
<sequence length="873" mass="97053">METENEVKTDPEPQQENGAEKMEASNGNGNAENGDAPSQELKPDINELMKKIEEEKNKDRSKDRSRSRDRKKRSRSRDRKRRSRSRDRDRKKRRSRSRDRKKRSRSRDRDRKRDRRERSRDRDRKRSRDREPRKLTFDRPYQYWDKAPAGFEHLTPTQYKAMQAAGQLPTPQLGLTPTATIAAQYPMAGGYFTRQARRLYIGGVPFGATEEAMMEFFNQQMHMAGLATGPGNPVLAVQINLDKNFAFLEIRSVDEASAALAFDGINFMGQSLKIRRPSDYKALPNMAGGDFAGQVEDSPNKIFVGGLPNYLQDEQDDRPKGVSIVREILTSFGQLKAFNLVKDTATNLSKGYAFCEYADPQITDTAIAGLNGMQLGDKKLIVQRASVGKTETAAPKNLDHRVTLQVPGLHNVQSQATATEILCLMNMVTEEELLDDEEYEDITEDVKEECGKFGPVKSIEIPRPRAGQDASGVGKVYVEFVNLEGCNAAMNALSGRKFANRVVLTSFYDPDLYHRRVFNMKVLITGGGGFIGSHAVVETLEAGHEVVVLDDCSNISRPKNGKSFPPSLEKVKEIVGSSVAANLRFIEGCVTNKETVTQALDGCEAVMHFAGLKAVGESNVIPLDYYRVNVAGTINLLQCMAACGVKRIIFSSSATVYKPAKSVEDLPWVEDAPRGHCSCPYARTKMFVEEILQDATKADPTLCAVSLRYFNPVGAHPSGLIGEDPLGIPNNLMPYVAQVAVGRRPHLNVFGNDYDTVDGTGVRDYIHVVDLAKGHLAAFKVFGKSGFHAYNLGTGTGTSVLQIVDAFRKASGQEIKTEFAPRRDGDVAWMWCSPAKAKEELGWEATQDVNKMCADLWRFQRLNPQGYTDNNND</sequence>
<dbReference type="InterPro" id="IPR006529">
    <property type="entry name" value="U2AF_lg"/>
</dbReference>
<evidence type="ECO:0000313" key="14">
    <source>
        <dbReference type="EMBL" id="CAG5083205.1"/>
    </source>
</evidence>
<accession>A0ABN7RTK9</accession>
<keyword evidence="4" id="KW-0507">mRNA processing</keyword>
<protein>
    <recommendedName>
        <fullName evidence="10">UDP-N-acetylglucosamine 4-epimerase</fullName>
        <ecNumber evidence="3">5.1.3.7</ecNumber>
    </recommendedName>
    <alternativeName>
        <fullName evidence="9">U2 snRNP auxiliary factor large subunit</fullName>
    </alternativeName>
    <alternativeName>
        <fullName evidence="10">UDP-N-acetylglucosamine 4-epimerase</fullName>
    </alternativeName>
</protein>
<feature type="domain" description="RRM" evidence="13">
    <location>
        <begin position="197"/>
        <end position="279"/>
    </location>
</feature>
<dbReference type="EC" id="5.1.3.7" evidence="3"/>
<evidence type="ECO:0000256" key="3">
    <source>
        <dbReference type="ARBA" id="ARBA00013175"/>
    </source>
</evidence>
<dbReference type="SUPFAM" id="SSF54928">
    <property type="entry name" value="RNA-binding domain, RBD"/>
    <property type="match status" value="3"/>
</dbReference>
<evidence type="ECO:0000256" key="6">
    <source>
        <dbReference type="ARBA" id="ARBA00022884"/>
    </source>
</evidence>
<dbReference type="InterPro" id="IPR000504">
    <property type="entry name" value="RRM_dom"/>
</dbReference>
<keyword evidence="7" id="KW-0508">mRNA splicing</keyword>
<dbReference type="Pfam" id="PF01370">
    <property type="entry name" value="Epimerase"/>
    <property type="match status" value="1"/>
</dbReference>
<feature type="compositionally biased region" description="Basic and acidic residues" evidence="12">
    <location>
        <begin position="107"/>
        <end position="134"/>
    </location>
</feature>
<dbReference type="SMART" id="SM00360">
    <property type="entry name" value="RRM"/>
    <property type="match status" value="3"/>
</dbReference>
<evidence type="ECO:0000313" key="15">
    <source>
        <dbReference type="Proteomes" id="UP001158576"/>
    </source>
</evidence>
<dbReference type="PROSITE" id="PS50102">
    <property type="entry name" value="RRM"/>
    <property type="match status" value="3"/>
</dbReference>
<feature type="compositionally biased region" description="Basic and acidic residues" evidence="12">
    <location>
        <begin position="1"/>
        <end position="11"/>
    </location>
</feature>
<gene>
    <name evidence="14" type="ORF">OKIOD_LOCUS1867</name>
</gene>
<evidence type="ECO:0000256" key="7">
    <source>
        <dbReference type="ARBA" id="ARBA00023187"/>
    </source>
</evidence>
<feature type="compositionally biased region" description="Basic residues" evidence="12">
    <location>
        <begin position="67"/>
        <end position="106"/>
    </location>
</feature>
<evidence type="ECO:0000256" key="1">
    <source>
        <dbReference type="ARBA" id="ARBA00000014"/>
    </source>
</evidence>
<dbReference type="Pfam" id="PF00076">
    <property type="entry name" value="RRM_1"/>
    <property type="match status" value="2"/>
</dbReference>
<dbReference type="SUPFAM" id="SSF51735">
    <property type="entry name" value="NAD(P)-binding Rossmann-fold domains"/>
    <property type="match status" value="1"/>
</dbReference>